<dbReference type="Gene3D" id="1.10.1760.20">
    <property type="match status" value="1"/>
</dbReference>
<feature type="transmembrane region" description="Helical" evidence="9">
    <location>
        <begin position="38"/>
        <end position="70"/>
    </location>
</feature>
<dbReference type="PIRSF" id="PIRSF016661">
    <property type="entry name" value="BioY"/>
    <property type="match status" value="1"/>
</dbReference>
<dbReference type="InterPro" id="IPR003784">
    <property type="entry name" value="BioY"/>
</dbReference>
<keyword evidence="4 8" id="KW-1003">Cell membrane</keyword>
<keyword evidence="5 9" id="KW-0812">Transmembrane</keyword>
<evidence type="ECO:0000256" key="9">
    <source>
        <dbReference type="SAM" id="Phobius"/>
    </source>
</evidence>
<feature type="transmembrane region" description="Helical" evidence="9">
    <location>
        <begin position="6"/>
        <end position="26"/>
    </location>
</feature>
<dbReference type="PANTHER" id="PTHR34295">
    <property type="entry name" value="BIOTIN TRANSPORTER BIOY"/>
    <property type="match status" value="1"/>
</dbReference>
<comment type="caution">
    <text evidence="10">The sequence shown here is derived from an EMBL/GenBank/DDBJ whole genome shotgun (WGS) entry which is preliminary data.</text>
</comment>
<feature type="transmembrane region" description="Helical" evidence="9">
    <location>
        <begin position="112"/>
        <end position="137"/>
    </location>
</feature>
<evidence type="ECO:0000256" key="5">
    <source>
        <dbReference type="ARBA" id="ARBA00022692"/>
    </source>
</evidence>
<organism evidence="10 11">
    <name type="scientific">Tabrizicola oligotrophica</name>
    <dbReference type="NCBI Taxonomy" id="2710650"/>
    <lineage>
        <taxon>Bacteria</taxon>
        <taxon>Pseudomonadati</taxon>
        <taxon>Pseudomonadota</taxon>
        <taxon>Alphaproteobacteria</taxon>
        <taxon>Rhodobacterales</taxon>
        <taxon>Paracoccaceae</taxon>
        <taxon>Tabrizicola</taxon>
    </lineage>
</organism>
<evidence type="ECO:0000256" key="2">
    <source>
        <dbReference type="ARBA" id="ARBA00010692"/>
    </source>
</evidence>
<evidence type="ECO:0000256" key="6">
    <source>
        <dbReference type="ARBA" id="ARBA00022989"/>
    </source>
</evidence>
<feature type="transmembrane region" description="Helical" evidence="9">
    <location>
        <begin position="143"/>
        <end position="169"/>
    </location>
</feature>
<evidence type="ECO:0000256" key="3">
    <source>
        <dbReference type="ARBA" id="ARBA00022448"/>
    </source>
</evidence>
<comment type="subcellular location">
    <subcellularLocation>
        <location evidence="1 8">Cell membrane</location>
        <topology evidence="1 8">Multi-pass membrane protein</topology>
    </subcellularLocation>
</comment>
<dbReference type="GO" id="GO:0005886">
    <property type="term" value="C:plasma membrane"/>
    <property type="evidence" value="ECO:0007669"/>
    <property type="project" value="UniProtKB-SubCell"/>
</dbReference>
<keyword evidence="6 9" id="KW-1133">Transmembrane helix</keyword>
<gene>
    <name evidence="10" type="ORF">G4Z14_14295</name>
</gene>
<keyword evidence="7 8" id="KW-0472">Membrane</keyword>
<dbReference type="Pfam" id="PF02632">
    <property type="entry name" value="BioY"/>
    <property type="match status" value="1"/>
</dbReference>
<reference evidence="10 11" key="1">
    <citation type="submission" date="2020-02" db="EMBL/GenBank/DDBJ databases">
        <authorList>
            <person name="Chen W.-M."/>
        </authorList>
    </citation>
    <scope>NUCLEOTIDE SEQUENCE [LARGE SCALE GENOMIC DNA]</scope>
    <source>
        <strain evidence="10 11">KMS-5</strain>
    </source>
</reference>
<dbReference type="EMBL" id="JAAIVJ010000009">
    <property type="protein sequence ID" value="NEY91472.1"/>
    <property type="molecule type" value="Genomic_DNA"/>
</dbReference>
<evidence type="ECO:0000313" key="10">
    <source>
        <dbReference type="EMBL" id="NEY91472.1"/>
    </source>
</evidence>
<accession>A0A6M0QYD7</accession>
<dbReference type="GO" id="GO:0015225">
    <property type="term" value="F:biotin transmembrane transporter activity"/>
    <property type="evidence" value="ECO:0007669"/>
    <property type="project" value="UniProtKB-UniRule"/>
</dbReference>
<dbReference type="Proteomes" id="UP000477782">
    <property type="component" value="Unassembled WGS sequence"/>
</dbReference>
<keyword evidence="3 8" id="KW-0813">Transport</keyword>
<feature type="transmembrane region" description="Helical" evidence="9">
    <location>
        <begin position="76"/>
        <end position="100"/>
    </location>
</feature>
<dbReference type="AlphaFoldDB" id="A0A6M0QYD7"/>
<name>A0A6M0QYD7_9RHOB</name>
<keyword evidence="11" id="KW-1185">Reference proteome</keyword>
<comment type="similarity">
    <text evidence="2 8">Belongs to the BioY family.</text>
</comment>
<evidence type="ECO:0000256" key="8">
    <source>
        <dbReference type="PIRNR" id="PIRNR016661"/>
    </source>
</evidence>
<proteinExistence type="inferred from homology"/>
<dbReference type="RefSeq" id="WP_164626907.1">
    <property type="nucleotide sequence ID" value="NZ_JAAIVJ010000009.1"/>
</dbReference>
<evidence type="ECO:0000256" key="7">
    <source>
        <dbReference type="ARBA" id="ARBA00023136"/>
    </source>
</evidence>
<sequence>MERNLTHIALFAAMIAALGLIPRFEIVPGIGITAQSMGVMLCGTILGARLGGLAAGLFVLVLLLGLPIWAGGVGGVGLLATGKVGFIVGFPFAAFVTGWMMSRLPASIPVSAFFASVIGGMGVLYAFGIPGMAWGLGKTLNEALVISLSFIPGDLVKAVLTAAITAAVAKARPAALLSRG</sequence>
<dbReference type="PANTHER" id="PTHR34295:SF4">
    <property type="entry name" value="BIOTIN TRANSPORTER BIOY-RELATED"/>
    <property type="match status" value="1"/>
</dbReference>
<evidence type="ECO:0000256" key="4">
    <source>
        <dbReference type="ARBA" id="ARBA00022475"/>
    </source>
</evidence>
<evidence type="ECO:0000313" key="11">
    <source>
        <dbReference type="Proteomes" id="UP000477782"/>
    </source>
</evidence>
<protein>
    <recommendedName>
        <fullName evidence="8">Biotin transporter</fullName>
    </recommendedName>
</protein>
<evidence type="ECO:0000256" key="1">
    <source>
        <dbReference type="ARBA" id="ARBA00004651"/>
    </source>
</evidence>